<evidence type="ECO:0000259" key="3">
    <source>
        <dbReference type="Pfam" id="PF13976"/>
    </source>
</evidence>
<evidence type="ECO:0000259" key="4">
    <source>
        <dbReference type="Pfam" id="PF22936"/>
    </source>
</evidence>
<dbReference type="InterPro" id="IPR016024">
    <property type="entry name" value="ARM-type_fold"/>
</dbReference>
<dbReference type="OrthoDB" id="3035098at2759"/>
<feature type="domain" description="GAG-pre-integrase" evidence="3">
    <location>
        <begin position="209"/>
        <end position="276"/>
    </location>
</feature>
<evidence type="ECO:0000313" key="5">
    <source>
        <dbReference type="EMBL" id="KAF7371645.1"/>
    </source>
</evidence>
<reference evidence="5" key="1">
    <citation type="submission" date="2020-05" db="EMBL/GenBank/DDBJ databases">
        <title>Mycena genomes resolve the evolution of fungal bioluminescence.</title>
        <authorList>
            <person name="Tsai I.J."/>
        </authorList>
    </citation>
    <scope>NUCLEOTIDE SEQUENCE</scope>
    <source>
        <strain evidence="5">CCC161011</strain>
    </source>
</reference>
<dbReference type="InterPro" id="IPR011989">
    <property type="entry name" value="ARM-like"/>
</dbReference>
<dbReference type="Pfam" id="PF22936">
    <property type="entry name" value="Pol_BBD"/>
    <property type="match status" value="1"/>
</dbReference>
<keyword evidence="1" id="KW-0677">Repeat</keyword>
<feature type="repeat" description="Pumilio" evidence="2">
    <location>
        <begin position="32"/>
        <end position="70"/>
    </location>
</feature>
<comment type="caution">
    <text evidence="5">The sequence shown here is derived from an EMBL/GenBank/DDBJ whole genome shotgun (WGS) entry which is preliminary data.</text>
</comment>
<gene>
    <name evidence="5" type="ORF">MVEN_00020300</name>
</gene>
<dbReference type="Gene3D" id="1.25.10.10">
    <property type="entry name" value="Leucine-rich Repeat Variant"/>
    <property type="match status" value="1"/>
</dbReference>
<dbReference type="Pfam" id="PF00806">
    <property type="entry name" value="PUF"/>
    <property type="match status" value="1"/>
</dbReference>
<dbReference type="Proteomes" id="UP000620124">
    <property type="component" value="Unassembled WGS sequence"/>
</dbReference>
<evidence type="ECO:0000313" key="6">
    <source>
        <dbReference type="Proteomes" id="UP000620124"/>
    </source>
</evidence>
<evidence type="ECO:0000256" key="2">
    <source>
        <dbReference type="PROSITE-ProRule" id="PRU00317"/>
    </source>
</evidence>
<evidence type="ECO:0000256" key="1">
    <source>
        <dbReference type="ARBA" id="ARBA00022737"/>
    </source>
</evidence>
<dbReference type="Pfam" id="PF13976">
    <property type="entry name" value="gag_pre-integrs"/>
    <property type="match status" value="1"/>
</dbReference>
<dbReference type="GO" id="GO:0003723">
    <property type="term" value="F:RNA binding"/>
    <property type="evidence" value="ECO:0007669"/>
    <property type="project" value="InterPro"/>
</dbReference>
<proteinExistence type="predicted"/>
<keyword evidence="6" id="KW-1185">Reference proteome</keyword>
<dbReference type="AlphaFoldDB" id="A0A8H6Z9H3"/>
<dbReference type="InterPro" id="IPR001313">
    <property type="entry name" value="Pumilio_RNA-bd_rpt"/>
</dbReference>
<accession>A0A8H6Z9H3</accession>
<dbReference type="InterPro" id="IPR054722">
    <property type="entry name" value="PolX-like_BBD"/>
</dbReference>
<organism evidence="5 6">
    <name type="scientific">Mycena venus</name>
    <dbReference type="NCBI Taxonomy" id="2733690"/>
    <lineage>
        <taxon>Eukaryota</taxon>
        <taxon>Fungi</taxon>
        <taxon>Dikarya</taxon>
        <taxon>Basidiomycota</taxon>
        <taxon>Agaricomycotina</taxon>
        <taxon>Agaricomycetes</taxon>
        <taxon>Agaricomycetidae</taxon>
        <taxon>Agaricales</taxon>
        <taxon>Marasmiineae</taxon>
        <taxon>Mycenaceae</taxon>
        <taxon>Mycena</taxon>
    </lineage>
</organism>
<sequence length="328" mass="35805">MLIIPARYATVQQLGCLETSTGPDKHRKIDACMRSRIVDLATNCYGCHVLQKALDREEEDCLLFVSELLCGNPAKTLVNKHASHVSSRVISTKTVTFLDSGASNHFFRDHSDFRTYVAVAVRTGKSALASEGDFAIVGKGTIAKVFNVGEKEVHITFLNALHAPSLSANLVSVSQFDKAGYYSMFGSRGVIIREGTAGAITLQGHGSDGMYILETANAFANISTAQPTSLKTWHRRLVHGSPHTIEEMRNKNLVSGLDITNHALDGKCLTCQAGRQHTRTYDRYSEPDVPPLDLVAFDLWGPSCAASPGRNIYMMFFVDSGTSHKHTA</sequence>
<dbReference type="InterPro" id="IPR025724">
    <property type="entry name" value="GAG-pre-integrase_dom"/>
</dbReference>
<name>A0A8H6Z9H3_9AGAR</name>
<dbReference type="EMBL" id="JACAZI010000001">
    <property type="protein sequence ID" value="KAF7371645.1"/>
    <property type="molecule type" value="Genomic_DNA"/>
</dbReference>
<feature type="domain" description="Retrovirus-related Pol polyprotein from transposon TNT 1-94-like beta-barrel" evidence="4">
    <location>
        <begin position="97"/>
        <end position="181"/>
    </location>
</feature>
<dbReference type="SUPFAM" id="SSF48371">
    <property type="entry name" value="ARM repeat"/>
    <property type="match status" value="1"/>
</dbReference>
<dbReference type="PROSITE" id="PS50302">
    <property type="entry name" value="PUM"/>
    <property type="match status" value="1"/>
</dbReference>
<protein>
    <submittedName>
        <fullName evidence="5">Gag-Pol polyprotein</fullName>
    </submittedName>
</protein>